<keyword evidence="4" id="KW-0408">Iron</keyword>
<organism evidence="8 9">
    <name type="scientific">Candidatus Egerieousia excrementavium</name>
    <dbReference type="NCBI Taxonomy" id="2840778"/>
    <lineage>
        <taxon>Bacteria</taxon>
        <taxon>Pseudomonadati</taxon>
        <taxon>Bacteroidota</taxon>
        <taxon>Bacteroidia</taxon>
        <taxon>Bacteroidales</taxon>
        <taxon>Candidatus Egerieousia</taxon>
    </lineage>
</organism>
<dbReference type="NCBIfam" id="TIGR04085">
    <property type="entry name" value="rSAM_more_4Fe4S"/>
    <property type="match status" value="1"/>
</dbReference>
<evidence type="ECO:0000256" key="1">
    <source>
        <dbReference type="ARBA" id="ARBA00001966"/>
    </source>
</evidence>
<dbReference type="InterPro" id="IPR058240">
    <property type="entry name" value="rSAM_sf"/>
</dbReference>
<reference evidence="8" key="2">
    <citation type="journal article" date="2021" name="PeerJ">
        <title>Extensive microbial diversity within the chicken gut microbiome revealed by metagenomics and culture.</title>
        <authorList>
            <person name="Gilroy R."/>
            <person name="Ravi A."/>
            <person name="Getino M."/>
            <person name="Pursley I."/>
            <person name="Horton D.L."/>
            <person name="Alikhan N.F."/>
            <person name="Baker D."/>
            <person name="Gharbi K."/>
            <person name="Hall N."/>
            <person name="Watson M."/>
            <person name="Adriaenssens E.M."/>
            <person name="Foster-Nyarko E."/>
            <person name="Jarju S."/>
            <person name="Secka A."/>
            <person name="Antonio M."/>
            <person name="Oren A."/>
            <person name="Chaudhuri R.R."/>
            <person name="La Ragione R."/>
            <person name="Hildebrand F."/>
            <person name="Pallen M.J."/>
        </authorList>
    </citation>
    <scope>NUCLEOTIDE SEQUENCE</scope>
    <source>
        <strain evidence="8">15467</strain>
    </source>
</reference>
<sequence>MKYSRYNSIITISKNHHLLYNAISDNFIFLTDITYQDYKNNNANELYEHNVFLHNQLVEIKGIIEESIDEIKTVTDLIKKTDNDNTSYYLYINPTLDCIFNCWYCYESHLKGSKMSPKIIKSVNKLITNIIREQQDLQFFTISFFGGEPLMYFNTVAKPIIKHLEQEIASSKVKVHIHFTTNGYLLNSRLINYLKGKSISFQITLDGAKEDHDKTRFTKNGIGSYKRIINNIKELAKSGINVILRINYTTSNILSIHEIQHDLKDLEFQYRNNINIDLQKIWQDQDANTDITTNAAISKYVELFQSEGYNVSSHKILHSVIDSCYGDKRNQALINYNGDVFKCTARDFLTENRLGYLNQNGIIIWEKNSLERRMTSKFNRPICHNCRIAPLCGGGCSQQAMENLFANECLYHYTKQDIDNIILNRFEFLVVNRYKK</sequence>
<dbReference type="GO" id="GO:0046872">
    <property type="term" value="F:metal ion binding"/>
    <property type="evidence" value="ECO:0007669"/>
    <property type="project" value="UniProtKB-KW"/>
</dbReference>
<comment type="caution">
    <text evidence="8">The sequence shown here is derived from an EMBL/GenBank/DDBJ whole genome shotgun (WGS) entry which is preliminary data.</text>
</comment>
<dbReference type="SUPFAM" id="SSF102114">
    <property type="entry name" value="Radical SAM enzymes"/>
    <property type="match status" value="1"/>
</dbReference>
<dbReference type="Pfam" id="PF04055">
    <property type="entry name" value="Radical_SAM"/>
    <property type="match status" value="1"/>
</dbReference>
<dbReference type="Proteomes" id="UP000823635">
    <property type="component" value="Unassembled WGS sequence"/>
</dbReference>
<dbReference type="Pfam" id="PF13186">
    <property type="entry name" value="SPASM"/>
    <property type="match status" value="1"/>
</dbReference>
<comment type="cofactor">
    <cofactor evidence="1">
        <name>[4Fe-4S] cluster</name>
        <dbReference type="ChEBI" id="CHEBI:49883"/>
    </cofactor>
</comment>
<dbReference type="SFLD" id="SFLDG01067">
    <property type="entry name" value="SPASM/twitch_domain_containing"/>
    <property type="match status" value="1"/>
</dbReference>
<evidence type="ECO:0000256" key="3">
    <source>
        <dbReference type="ARBA" id="ARBA00022723"/>
    </source>
</evidence>
<dbReference type="InterPro" id="IPR023885">
    <property type="entry name" value="4Fe4S-binding_SPASM_dom"/>
</dbReference>
<dbReference type="InterPro" id="IPR023867">
    <property type="entry name" value="Sulphatase_maturase_rSAM"/>
</dbReference>
<dbReference type="PANTHER" id="PTHR43273">
    <property type="entry name" value="ANAEROBIC SULFATASE-MATURATING ENZYME HOMOLOG ASLB-RELATED"/>
    <property type="match status" value="1"/>
</dbReference>
<dbReference type="PANTHER" id="PTHR43273:SF3">
    <property type="entry name" value="ANAEROBIC SULFATASE-MATURATING ENZYME HOMOLOG ASLB-RELATED"/>
    <property type="match status" value="1"/>
</dbReference>
<evidence type="ECO:0000256" key="5">
    <source>
        <dbReference type="ARBA" id="ARBA00023014"/>
    </source>
</evidence>
<comment type="similarity">
    <text evidence="6">Belongs to the radical SAM superfamily. Anaerobic sulfatase-maturating enzyme family.</text>
</comment>
<dbReference type="PROSITE" id="PS51918">
    <property type="entry name" value="RADICAL_SAM"/>
    <property type="match status" value="1"/>
</dbReference>
<dbReference type="Gene3D" id="3.20.20.70">
    <property type="entry name" value="Aldolase class I"/>
    <property type="match status" value="1"/>
</dbReference>
<evidence type="ECO:0000313" key="9">
    <source>
        <dbReference type="Proteomes" id="UP000823635"/>
    </source>
</evidence>
<evidence type="ECO:0000256" key="4">
    <source>
        <dbReference type="ARBA" id="ARBA00023004"/>
    </source>
</evidence>
<gene>
    <name evidence="8" type="ORF">IAC68_05350</name>
</gene>
<dbReference type="SFLD" id="SFLDG01386">
    <property type="entry name" value="main_SPASM_domain-containing"/>
    <property type="match status" value="1"/>
</dbReference>
<dbReference type="InterPro" id="IPR013785">
    <property type="entry name" value="Aldolase_TIM"/>
</dbReference>
<keyword evidence="5" id="KW-0411">Iron-sulfur</keyword>
<keyword evidence="3" id="KW-0479">Metal-binding</keyword>
<proteinExistence type="inferred from homology"/>
<protein>
    <submittedName>
        <fullName evidence="8">Radical SAM protein</fullName>
    </submittedName>
</protein>
<dbReference type="AlphaFoldDB" id="A0A9D9GYW6"/>
<dbReference type="EMBL" id="JADINB010000122">
    <property type="protein sequence ID" value="MBO8429337.1"/>
    <property type="molecule type" value="Genomic_DNA"/>
</dbReference>
<evidence type="ECO:0000313" key="8">
    <source>
        <dbReference type="EMBL" id="MBO8429337.1"/>
    </source>
</evidence>
<feature type="domain" description="Radical SAM core" evidence="7">
    <location>
        <begin position="82"/>
        <end position="310"/>
    </location>
</feature>
<name>A0A9D9GYW6_9BACT</name>
<dbReference type="GO" id="GO:0016491">
    <property type="term" value="F:oxidoreductase activity"/>
    <property type="evidence" value="ECO:0007669"/>
    <property type="project" value="InterPro"/>
</dbReference>
<dbReference type="CDD" id="cd01335">
    <property type="entry name" value="Radical_SAM"/>
    <property type="match status" value="1"/>
</dbReference>
<reference evidence="8" key="1">
    <citation type="submission" date="2020-10" db="EMBL/GenBank/DDBJ databases">
        <authorList>
            <person name="Gilroy R."/>
        </authorList>
    </citation>
    <scope>NUCLEOTIDE SEQUENCE</scope>
    <source>
        <strain evidence="8">15467</strain>
    </source>
</reference>
<dbReference type="GO" id="GO:0051536">
    <property type="term" value="F:iron-sulfur cluster binding"/>
    <property type="evidence" value="ECO:0007669"/>
    <property type="project" value="UniProtKB-KW"/>
</dbReference>
<accession>A0A9D9GYW6</accession>
<evidence type="ECO:0000256" key="6">
    <source>
        <dbReference type="ARBA" id="ARBA00023601"/>
    </source>
</evidence>
<keyword evidence="2" id="KW-0949">S-adenosyl-L-methionine</keyword>
<evidence type="ECO:0000256" key="2">
    <source>
        <dbReference type="ARBA" id="ARBA00022691"/>
    </source>
</evidence>
<dbReference type="SFLD" id="SFLDS00029">
    <property type="entry name" value="Radical_SAM"/>
    <property type="match status" value="1"/>
</dbReference>
<evidence type="ECO:0000259" key="7">
    <source>
        <dbReference type="PROSITE" id="PS51918"/>
    </source>
</evidence>
<dbReference type="InterPro" id="IPR007197">
    <property type="entry name" value="rSAM"/>
</dbReference>
<dbReference type="SFLD" id="SFLDG01384">
    <property type="entry name" value="thioether_bond_formation_requi"/>
    <property type="match status" value="1"/>
</dbReference>